<gene>
    <name evidence="2" type="ORF">SSEG_05945</name>
</gene>
<dbReference type="HOGENOM" id="CLU_000022_2_11_11"/>
<dbReference type="InterPro" id="IPR001031">
    <property type="entry name" value="Thioesterase"/>
</dbReference>
<dbReference type="AlphaFoldDB" id="B5I2I9"/>
<name>B5I2I9_STRX2</name>
<reference evidence="2" key="1">
    <citation type="submission" date="2009-10" db="EMBL/GenBank/DDBJ databases">
        <title>The genome sequence of Streptomyces sviceus strain ATCC 29083.</title>
        <authorList>
            <consortium name="The Broad Institute Genome Sequencing Platform"/>
            <consortium name="Broad Institute Microbial Sequencing Center"/>
            <person name="Fischbach M."/>
            <person name="Godfrey P."/>
            <person name="Ward D."/>
            <person name="Young S."/>
            <person name="Zeng Q."/>
            <person name="Koehrsen M."/>
            <person name="Alvarado L."/>
            <person name="Berlin A.M."/>
            <person name="Bochicchio J."/>
            <person name="Borenstein D."/>
            <person name="Chapman S.B."/>
            <person name="Chen Z."/>
            <person name="Engels R."/>
            <person name="Freedman E."/>
            <person name="Gellesch M."/>
            <person name="Goldberg J."/>
            <person name="Griggs A."/>
            <person name="Gujja S."/>
            <person name="Heilman E.R."/>
            <person name="Heiman D.I."/>
            <person name="Hepburn T.A."/>
            <person name="Howarth C."/>
            <person name="Jen D."/>
            <person name="Larson L."/>
            <person name="Lewis B."/>
            <person name="Mehta T."/>
            <person name="Park D."/>
            <person name="Pearson M."/>
            <person name="Richards J."/>
            <person name="Roberts A."/>
            <person name="Saif S."/>
            <person name="Shea T.D."/>
            <person name="Shenoy N."/>
            <person name="Sisk P."/>
            <person name="Stolte C."/>
            <person name="Sykes S.N."/>
            <person name="Thomson T."/>
            <person name="Walk T."/>
            <person name="White J."/>
            <person name="Yandava C."/>
            <person name="Straight P."/>
            <person name="Clardy J."/>
            <person name="Hung D."/>
            <person name="Kolter R."/>
            <person name="Mekalanos J."/>
            <person name="Walker S."/>
            <person name="Walsh C.T."/>
            <person name="Wieland-Brown L.C."/>
            <person name="Haas B."/>
            <person name="Nusbaum C."/>
            <person name="Birren B."/>
        </authorList>
    </citation>
    <scope>NUCLEOTIDE SEQUENCE [LARGE SCALE GENOMIC DNA]</scope>
    <source>
        <strain evidence="2">ATCC 29083</strain>
    </source>
</reference>
<organism evidence="2 3">
    <name type="scientific">Streptomyces sviceus (strain ATCC 29083 / DSM 924 / JCM 4929 / NBRC 13980 / NCIMB 11184 / NRRL 5439 / UC 5370)</name>
    <dbReference type="NCBI Taxonomy" id="463191"/>
    <lineage>
        <taxon>Bacteria</taxon>
        <taxon>Bacillati</taxon>
        <taxon>Actinomycetota</taxon>
        <taxon>Actinomycetes</taxon>
        <taxon>Kitasatosporales</taxon>
        <taxon>Streptomycetaceae</taxon>
        <taxon>Streptomyces</taxon>
    </lineage>
</organism>
<accession>B5I2I9</accession>
<dbReference type="InterPro" id="IPR029058">
    <property type="entry name" value="AB_hydrolase_fold"/>
</dbReference>
<keyword evidence="3" id="KW-1185">Reference proteome</keyword>
<dbReference type="EMBL" id="CM000951">
    <property type="protein sequence ID" value="EDY59294.1"/>
    <property type="molecule type" value="Genomic_DNA"/>
</dbReference>
<evidence type="ECO:0000313" key="3">
    <source>
        <dbReference type="Proteomes" id="UP000002785"/>
    </source>
</evidence>
<dbReference type="SUPFAM" id="SSF53474">
    <property type="entry name" value="alpha/beta-Hydrolases"/>
    <property type="match status" value="1"/>
</dbReference>
<evidence type="ECO:0000313" key="2">
    <source>
        <dbReference type="EMBL" id="EDY59294.1"/>
    </source>
</evidence>
<dbReference type="Gene3D" id="3.40.50.1820">
    <property type="entry name" value="alpha/beta hydrolase"/>
    <property type="match status" value="1"/>
</dbReference>
<protein>
    <recommendedName>
        <fullName evidence="1">Thioesterase domain-containing protein</fullName>
    </recommendedName>
</protein>
<feature type="domain" description="Thioesterase" evidence="1">
    <location>
        <begin position="9"/>
        <end position="190"/>
    </location>
</feature>
<dbReference type="eggNOG" id="COG3319">
    <property type="taxonomic scope" value="Bacteria"/>
</dbReference>
<dbReference type="Proteomes" id="UP000002785">
    <property type="component" value="Chromosome"/>
</dbReference>
<evidence type="ECO:0000259" key="1">
    <source>
        <dbReference type="Pfam" id="PF00975"/>
    </source>
</evidence>
<dbReference type="Pfam" id="PF00975">
    <property type="entry name" value="Thioesterase"/>
    <property type="match status" value="1"/>
</dbReference>
<sequence>MPYVDHERPVCGLQARGFSGTGAGPADVDDLVTDYLAEVRAVQPHGPYALLGWSFGGTVAHAMAVRLQKEGEQVELLAILDGFPAVAGPRKRWAYDDPQVWPAIRDSIGHDPRTPESPLAGLGKDGLDALARVFVDLSNLKRSAAGVFDGRLVFFAAGKGRAVPTTAEVWRPHANGEVEFHEIGCTHGEMTLPAHLAVIGPVIGRLLNGLPGQPDH</sequence>
<proteinExistence type="predicted"/>